<dbReference type="InterPro" id="IPR029063">
    <property type="entry name" value="SAM-dependent_MTases_sf"/>
</dbReference>
<dbReference type="Gene3D" id="3.40.50.150">
    <property type="entry name" value="Vaccinia Virus protein VP39"/>
    <property type="match status" value="1"/>
</dbReference>
<dbReference type="EMBL" id="JABARZ010000013">
    <property type="protein sequence ID" value="NMD56710.1"/>
    <property type="molecule type" value="Genomic_DNA"/>
</dbReference>
<feature type="region of interest" description="Disordered" evidence="1">
    <location>
        <begin position="1"/>
        <end position="29"/>
    </location>
</feature>
<dbReference type="SUPFAM" id="SSF53335">
    <property type="entry name" value="S-adenosyl-L-methionine-dependent methyltransferases"/>
    <property type="match status" value="1"/>
</dbReference>
<accession>A0ABX1LGW9</accession>
<keyword evidence="4" id="KW-1185">Reference proteome</keyword>
<keyword evidence="3" id="KW-0489">Methyltransferase</keyword>
<sequence>MPPPCGWRVSRQHSRRTSRTASRVPSGGVYPATWKNATKRLRRRATLRRSVGLLSDFRFEQSEPARFYGSLARDTVELTGDLFGDLDGALVLDVGGGPGYFEDAFAEHGAVYVPVEPDPSEAHAAGITASRGLRGSGLALPIADGAVDVCLSSNVAEHVRDWEAMGEEMLRVTRPGGMVILSYTLWYGPFGGHEMGQTHYLGGERAARMYTRKHGHPPKNLYGTSLFKVLASDGLRWARRVDGADLVAAFPRYHPSWAWWMVRVPVLRELLVSNLVLVFRTH</sequence>
<dbReference type="Proteomes" id="UP000556611">
    <property type="component" value="Unassembled WGS sequence"/>
</dbReference>
<evidence type="ECO:0000256" key="1">
    <source>
        <dbReference type="SAM" id="MobiDB-lite"/>
    </source>
</evidence>
<comment type="caution">
    <text evidence="3">The sequence shown here is derived from an EMBL/GenBank/DDBJ whole genome shotgun (WGS) entry which is preliminary data.</text>
</comment>
<dbReference type="GO" id="GO:0008168">
    <property type="term" value="F:methyltransferase activity"/>
    <property type="evidence" value="ECO:0007669"/>
    <property type="project" value="UniProtKB-KW"/>
</dbReference>
<dbReference type="CDD" id="cd02440">
    <property type="entry name" value="AdoMet_MTases"/>
    <property type="match status" value="1"/>
</dbReference>
<evidence type="ECO:0000259" key="2">
    <source>
        <dbReference type="Pfam" id="PF08241"/>
    </source>
</evidence>
<gene>
    <name evidence="3" type="ORF">HHU10_13910</name>
</gene>
<feature type="domain" description="Methyltransferase type 11" evidence="2">
    <location>
        <begin position="92"/>
        <end position="181"/>
    </location>
</feature>
<protein>
    <submittedName>
        <fullName evidence="3">Class I SAM-dependent methyltransferase</fullName>
    </submittedName>
</protein>
<proteinExistence type="predicted"/>
<dbReference type="InterPro" id="IPR013216">
    <property type="entry name" value="Methyltransf_11"/>
</dbReference>
<evidence type="ECO:0000313" key="4">
    <source>
        <dbReference type="Proteomes" id="UP000556611"/>
    </source>
</evidence>
<reference evidence="3 4" key="1">
    <citation type="submission" date="2020-04" db="EMBL/GenBank/DDBJ databases">
        <title>MicrobeNet Type strains.</title>
        <authorList>
            <person name="Nicholson A.C."/>
        </authorList>
    </citation>
    <scope>NUCLEOTIDE SEQUENCE [LARGE SCALE GENOMIC DNA]</scope>
    <source>
        <strain evidence="3 4">ATCC BAA-330</strain>
    </source>
</reference>
<name>A0ABX1LGW9_9ACTN</name>
<dbReference type="Pfam" id="PF08241">
    <property type="entry name" value="Methyltransf_11"/>
    <property type="match status" value="1"/>
</dbReference>
<dbReference type="PANTHER" id="PTHR43591">
    <property type="entry name" value="METHYLTRANSFERASE"/>
    <property type="match status" value="1"/>
</dbReference>
<organism evidence="3 4">
    <name type="scientific">Tsukamurella columbiensis</name>
    <dbReference type="NCBI Taxonomy" id="128509"/>
    <lineage>
        <taxon>Bacteria</taxon>
        <taxon>Bacillati</taxon>
        <taxon>Actinomycetota</taxon>
        <taxon>Actinomycetes</taxon>
        <taxon>Mycobacteriales</taxon>
        <taxon>Tsukamurellaceae</taxon>
        <taxon>Tsukamurella</taxon>
    </lineage>
</organism>
<evidence type="ECO:0000313" key="3">
    <source>
        <dbReference type="EMBL" id="NMD56710.1"/>
    </source>
</evidence>
<dbReference type="GO" id="GO:0032259">
    <property type="term" value="P:methylation"/>
    <property type="evidence" value="ECO:0007669"/>
    <property type="project" value="UniProtKB-KW"/>
</dbReference>
<keyword evidence="3" id="KW-0808">Transferase</keyword>